<name>A0A8T4C7B0_9ARCH</name>
<organism evidence="1 2">
    <name type="scientific">Candidatus Iainarchaeum sp</name>
    <dbReference type="NCBI Taxonomy" id="3101447"/>
    <lineage>
        <taxon>Archaea</taxon>
        <taxon>Candidatus Iainarchaeota</taxon>
        <taxon>Candidatus Iainarchaeia</taxon>
        <taxon>Candidatus Iainarchaeales</taxon>
        <taxon>Candidatus Iainarchaeaceae</taxon>
        <taxon>Candidatus Iainarchaeum</taxon>
    </lineage>
</organism>
<reference evidence="1" key="1">
    <citation type="submission" date="2019-03" db="EMBL/GenBank/DDBJ databases">
        <title>Lake Tanganyika Metagenome-Assembled Genomes (MAGs).</title>
        <authorList>
            <person name="Tran P."/>
        </authorList>
    </citation>
    <scope>NUCLEOTIDE SEQUENCE</scope>
    <source>
        <strain evidence="1">M_DeepCast_50m_m2_156</strain>
    </source>
</reference>
<protein>
    <submittedName>
        <fullName evidence="1">Uncharacterized protein</fullName>
    </submittedName>
</protein>
<evidence type="ECO:0000313" key="2">
    <source>
        <dbReference type="Proteomes" id="UP000774699"/>
    </source>
</evidence>
<comment type="caution">
    <text evidence="1">The sequence shown here is derived from an EMBL/GenBank/DDBJ whole genome shotgun (WGS) entry which is preliminary data.</text>
</comment>
<sequence length="365" mass="39033">MRLVWAGIILALFFFSLSAWGQTSLGVNEVYIQNYDNSSKTNDVVSVPIAFPPGQAMISELPLLQLQPVSGGGNNLVTQVVPTSYYKDGKVRTAVARVLFSSGPASGGNPAPEQVYQLGTYAGSPPAFQSDARVMDLVRNQNGSSIRVTVKDSKGGEYAAIIDIDGMIRPNGSVQNCDAKSSGLFPANCVKQLESGPVSQSYEIHSQLYPVPGGVTEDLSYLFSMIAIVNVYSSKNYATFDIITVNGKNLDEDTPTNTGGPVGNGPLYTYPQHGIIFYTDLRVDVVTSASHSLFALDNAYMDPSFVQANSPTSSTYWIMPSDAEQYLSTVCIRGSPCTEWGGVQGVSNPTNYLAGGQALLSRLVV</sequence>
<accession>A0A8T4C7B0</accession>
<feature type="non-terminal residue" evidence="1">
    <location>
        <position position="365"/>
    </location>
</feature>
<gene>
    <name evidence="1" type="ORF">FJY86_04055</name>
</gene>
<dbReference type="EMBL" id="VGJJ01000035">
    <property type="protein sequence ID" value="MBM3282482.1"/>
    <property type="molecule type" value="Genomic_DNA"/>
</dbReference>
<evidence type="ECO:0000313" key="1">
    <source>
        <dbReference type="EMBL" id="MBM3282482.1"/>
    </source>
</evidence>
<dbReference type="Proteomes" id="UP000774699">
    <property type="component" value="Unassembled WGS sequence"/>
</dbReference>
<proteinExistence type="predicted"/>
<dbReference type="AlphaFoldDB" id="A0A8T4C7B0"/>